<dbReference type="AlphaFoldDB" id="A0A1F6BD13"/>
<comment type="subcellular location">
    <subcellularLocation>
        <location evidence="1">Cell membrane</location>
        <topology evidence="1">Multi-pass membrane protein</topology>
    </subcellularLocation>
</comment>
<feature type="transmembrane region" description="Helical" evidence="6">
    <location>
        <begin position="291"/>
        <end position="315"/>
    </location>
</feature>
<evidence type="ECO:0000256" key="4">
    <source>
        <dbReference type="ARBA" id="ARBA00022989"/>
    </source>
</evidence>
<evidence type="ECO:0000313" key="7">
    <source>
        <dbReference type="EMBL" id="OGG34642.1"/>
    </source>
</evidence>
<name>A0A1F6BD13_9BACT</name>
<dbReference type="InterPro" id="IPR002797">
    <property type="entry name" value="Polysacc_synth"/>
</dbReference>
<dbReference type="PANTHER" id="PTHR30250">
    <property type="entry name" value="PST FAMILY PREDICTED COLANIC ACID TRANSPORTER"/>
    <property type="match status" value="1"/>
</dbReference>
<evidence type="ECO:0000313" key="8">
    <source>
        <dbReference type="Proteomes" id="UP000176228"/>
    </source>
</evidence>
<dbReference type="Pfam" id="PF01943">
    <property type="entry name" value="Polysacc_synt"/>
    <property type="match status" value="1"/>
</dbReference>
<dbReference type="STRING" id="1798391.A2968_04805"/>
<evidence type="ECO:0000256" key="2">
    <source>
        <dbReference type="ARBA" id="ARBA00022475"/>
    </source>
</evidence>
<feature type="transmembrane region" description="Helical" evidence="6">
    <location>
        <begin position="221"/>
        <end position="243"/>
    </location>
</feature>
<feature type="transmembrane region" description="Helical" evidence="6">
    <location>
        <begin position="95"/>
        <end position="116"/>
    </location>
</feature>
<dbReference type="Proteomes" id="UP000176228">
    <property type="component" value="Unassembled WGS sequence"/>
</dbReference>
<protein>
    <recommendedName>
        <fullName evidence="9">Polysaccharide biosynthesis protein C-terminal domain-containing protein</fullName>
    </recommendedName>
</protein>
<dbReference type="InterPro" id="IPR050833">
    <property type="entry name" value="Poly_Biosynth_Transport"/>
</dbReference>
<organism evidence="7 8">
    <name type="scientific">Candidatus Gottesmanbacteria bacterium RIFCSPLOWO2_01_FULL_42_22</name>
    <dbReference type="NCBI Taxonomy" id="1798391"/>
    <lineage>
        <taxon>Bacteria</taxon>
        <taxon>Candidatus Gottesmaniibacteriota</taxon>
    </lineage>
</organism>
<evidence type="ECO:0008006" key="9">
    <source>
        <dbReference type="Google" id="ProtNLM"/>
    </source>
</evidence>
<feature type="transmembrane region" description="Helical" evidence="6">
    <location>
        <begin position="46"/>
        <end position="66"/>
    </location>
</feature>
<feature type="transmembrane region" description="Helical" evidence="6">
    <location>
        <begin position="174"/>
        <end position="200"/>
    </location>
</feature>
<evidence type="ECO:0000256" key="1">
    <source>
        <dbReference type="ARBA" id="ARBA00004651"/>
    </source>
</evidence>
<reference evidence="7 8" key="1">
    <citation type="journal article" date="2016" name="Nat. Commun.">
        <title>Thousands of microbial genomes shed light on interconnected biogeochemical processes in an aquifer system.</title>
        <authorList>
            <person name="Anantharaman K."/>
            <person name="Brown C.T."/>
            <person name="Hug L.A."/>
            <person name="Sharon I."/>
            <person name="Castelle C.J."/>
            <person name="Probst A.J."/>
            <person name="Thomas B.C."/>
            <person name="Singh A."/>
            <person name="Wilkins M.J."/>
            <person name="Karaoz U."/>
            <person name="Brodie E.L."/>
            <person name="Williams K.H."/>
            <person name="Hubbard S.S."/>
            <person name="Banfield J.F."/>
        </authorList>
    </citation>
    <scope>NUCLEOTIDE SEQUENCE [LARGE SCALE GENOMIC DNA]</scope>
</reference>
<feature type="transmembrane region" description="Helical" evidence="6">
    <location>
        <begin position="255"/>
        <end position="279"/>
    </location>
</feature>
<evidence type="ECO:0000256" key="3">
    <source>
        <dbReference type="ARBA" id="ARBA00022692"/>
    </source>
</evidence>
<keyword evidence="5 6" id="KW-0472">Membrane</keyword>
<feature type="transmembrane region" description="Helical" evidence="6">
    <location>
        <begin position="148"/>
        <end position="168"/>
    </location>
</feature>
<feature type="transmembrane region" description="Helical" evidence="6">
    <location>
        <begin position="363"/>
        <end position="382"/>
    </location>
</feature>
<keyword evidence="2" id="KW-1003">Cell membrane</keyword>
<keyword evidence="3 6" id="KW-0812">Transmembrane</keyword>
<feature type="transmembrane region" description="Helical" evidence="6">
    <location>
        <begin position="122"/>
        <end position="141"/>
    </location>
</feature>
<dbReference type="EMBL" id="MFJU01000032">
    <property type="protein sequence ID" value="OGG34642.1"/>
    <property type="molecule type" value="Genomic_DNA"/>
</dbReference>
<dbReference type="GO" id="GO:0005886">
    <property type="term" value="C:plasma membrane"/>
    <property type="evidence" value="ECO:0007669"/>
    <property type="project" value="UniProtKB-SubCell"/>
</dbReference>
<proteinExistence type="predicted"/>
<dbReference type="PANTHER" id="PTHR30250:SF28">
    <property type="entry name" value="POLYSACCHARIDE BIOSYNTHESIS PROTEIN"/>
    <property type="match status" value="1"/>
</dbReference>
<evidence type="ECO:0000256" key="6">
    <source>
        <dbReference type="SAM" id="Phobius"/>
    </source>
</evidence>
<feature type="transmembrane region" description="Helical" evidence="6">
    <location>
        <begin position="388"/>
        <end position="408"/>
    </location>
</feature>
<evidence type="ECO:0000256" key="5">
    <source>
        <dbReference type="ARBA" id="ARBA00023136"/>
    </source>
</evidence>
<gene>
    <name evidence="7" type="ORF">A2968_04805</name>
</gene>
<comment type="caution">
    <text evidence="7">The sequence shown here is derived from an EMBL/GenBank/DDBJ whole genome shotgun (WGS) entry which is preliminary data.</text>
</comment>
<feature type="transmembrane region" description="Helical" evidence="6">
    <location>
        <begin position="335"/>
        <end position="356"/>
    </location>
</feature>
<accession>A0A1F6BD13</accession>
<feature type="transmembrane region" description="Helical" evidence="6">
    <location>
        <begin position="12"/>
        <end position="34"/>
    </location>
</feature>
<sequence length="429" mass="48115">MFKRIYQSQIARGSLLIFIANTSVNFGNFLYNLLMARLLGKADYGVLGSLLSLLVIVGLPLSILNLHLIKAVSAYSGVGKIGKIKSLYQDLSWKFLGFGLLVTIILLVLTPLLTGFLHLDNMVPLILIAVFSSAGGISVLYNSILNGLLAFGYLAFNGIGEIIVKLVSSVALTFYFGFIGAVIGSALGGIFRLAAGILELKSIFRKTVREKSRFALLNLKDIMPVVVATLILNSIINIDIILVRHFFPDAVSGEYVALSTVSKIIFYATTPLITIMFPYISKKKAAREPYILALFSGLTFALFISLIVIFIFSFFPETIIGLLFGKEFLKIISHLVHFGFFIVFYNLNAILTFFFLSVSYNRILYFLLFFPLLQVVLLAMFHQDLTQIINVNIIINLFYLFFALIYLYRRESEEIYSIIRKIRAYTIHV</sequence>
<keyword evidence="4 6" id="KW-1133">Transmembrane helix</keyword>